<dbReference type="RefSeq" id="WP_171606456.1">
    <property type="nucleotide sequence ID" value="NZ_WHPF01000002.1"/>
</dbReference>
<dbReference type="Proteomes" id="UP000598971">
    <property type="component" value="Unassembled WGS sequence"/>
</dbReference>
<dbReference type="EMBL" id="WHPF01000002">
    <property type="protein sequence ID" value="NNV54539.1"/>
    <property type="molecule type" value="Genomic_DNA"/>
</dbReference>
<proteinExistence type="predicted"/>
<protein>
    <submittedName>
        <fullName evidence="2">DUF1320 domain-containing protein</fullName>
    </submittedName>
</protein>
<dbReference type="InterPro" id="IPR009752">
    <property type="entry name" value="Phage_Mu_GpJ"/>
</dbReference>
<reference evidence="2" key="1">
    <citation type="submission" date="2019-10" db="EMBL/GenBank/DDBJ databases">
        <title>Draft genome sequence of Panacibacter sp. KCS-6.</title>
        <authorList>
            <person name="Yim K.J."/>
        </authorList>
    </citation>
    <scope>NUCLEOTIDE SEQUENCE</scope>
    <source>
        <strain evidence="2">KCS-6</strain>
    </source>
</reference>
<keyword evidence="3" id="KW-1185">Reference proteome</keyword>
<evidence type="ECO:0000313" key="2">
    <source>
        <dbReference type="EMBL" id="NNV54539.1"/>
    </source>
</evidence>
<gene>
    <name evidence="2" type="ORF">GD597_03635</name>
</gene>
<dbReference type="Pfam" id="PF07030">
    <property type="entry name" value="Phage_Mu_Gp36"/>
    <property type="match status" value="1"/>
</dbReference>
<dbReference type="AlphaFoldDB" id="A0A8J8FDR9"/>
<organism evidence="2 3">
    <name type="scientific">Limnovirga soli</name>
    <dbReference type="NCBI Taxonomy" id="2656915"/>
    <lineage>
        <taxon>Bacteria</taxon>
        <taxon>Pseudomonadati</taxon>
        <taxon>Bacteroidota</taxon>
        <taxon>Chitinophagia</taxon>
        <taxon>Chitinophagales</taxon>
        <taxon>Chitinophagaceae</taxon>
        <taxon>Limnovirga</taxon>
    </lineage>
</organism>
<sequence length="146" mass="16316">MSYITKQDFSSNIYVDILDALTKGDDTIITNIADRSTDEVKAYLNGRYDTANIFNKEGDERHKYILRICLTLCTYYLYLAHNPRKLTEVVTSEFERAIETLEKIQAGKINPEGLPLPVEPATEIPGTTGGGQAMQWGSDEALGTSY</sequence>
<name>A0A8J8FDR9_9BACT</name>
<comment type="caution">
    <text evidence="2">The sequence shown here is derived from an EMBL/GenBank/DDBJ whole genome shotgun (WGS) entry which is preliminary data.</text>
</comment>
<accession>A0A8J8FDR9</accession>
<evidence type="ECO:0000313" key="3">
    <source>
        <dbReference type="Proteomes" id="UP000598971"/>
    </source>
</evidence>
<feature type="region of interest" description="Disordered" evidence="1">
    <location>
        <begin position="122"/>
        <end position="146"/>
    </location>
</feature>
<evidence type="ECO:0000256" key="1">
    <source>
        <dbReference type="SAM" id="MobiDB-lite"/>
    </source>
</evidence>